<dbReference type="RefSeq" id="WP_380973706.1">
    <property type="nucleotide sequence ID" value="NZ_JBHTEF010000001.1"/>
</dbReference>
<feature type="compositionally biased region" description="Low complexity" evidence="1">
    <location>
        <begin position="31"/>
        <end position="48"/>
    </location>
</feature>
<dbReference type="PANTHER" id="PTHR30290">
    <property type="entry name" value="PERIPLASMIC BINDING COMPONENT OF ABC TRANSPORTER"/>
    <property type="match status" value="1"/>
</dbReference>
<dbReference type="CDD" id="cd08501">
    <property type="entry name" value="PBP2_Lpqw"/>
    <property type="match status" value="1"/>
</dbReference>
<evidence type="ECO:0000313" key="3">
    <source>
        <dbReference type="EMBL" id="MFC7580982.1"/>
    </source>
</evidence>
<protein>
    <submittedName>
        <fullName evidence="3">ABC transporter family substrate-binding protein</fullName>
    </submittedName>
</protein>
<dbReference type="PROSITE" id="PS51257">
    <property type="entry name" value="PROKAR_LIPOPROTEIN"/>
    <property type="match status" value="1"/>
</dbReference>
<evidence type="ECO:0000256" key="1">
    <source>
        <dbReference type="SAM" id="MobiDB-lite"/>
    </source>
</evidence>
<feature type="domain" description="Solute-binding protein family 5" evidence="2">
    <location>
        <begin position="124"/>
        <end position="482"/>
    </location>
</feature>
<sequence>MRRTSRAIAAVGAVAALALTGCSSGGGQSGQSGDAGSSGSATALAASDVNEQPRDALQQGGTLRMTIASMPTNWNMMETDGNTVDNRDIYEFLLSQTANWIFAADGTYEPNTNYLESYDVQDATADKGQVVTLNLNPDAKWNSGRSITWEDYESQWKACNGENEDFLCASTDGFNQIASVEQGDSEFQVVVTFKGAYPDWAGTLSSPTAKEVTADADTFNEGWQEYNNDWTAGPYIVDSVDDAQQLITLVPNPQWWGDKPMLDTVTFRALDASAQGNAFANSEIDILKGIINGDQYAQAATRSDAEVRRAGGLQWRHYTFNSESGVLQDVKVRQAIVKGIDREAVANSDLAGIPDIVPSELMLGNHFFMPGQEGYVDNSADYAYDPTKAGEELDALGWTLNETSGYREKDGDTLEFDYAMMADVPTSKNEGELLQAQLKEIGVKVDITNVESDSFFSDTMPNGKFGVSTFAWQGTQFPMQNVGQIYGCDASLAQNGGSNYSRYCDPTVKELIPQIDTEEDHDTRVDLANQADKAIWDAVETLPIYRRLELTAVPKNLANYGAFGMQTTRAEDIGYVAE</sequence>
<feature type="region of interest" description="Disordered" evidence="1">
    <location>
        <begin position="25"/>
        <end position="57"/>
    </location>
</feature>
<dbReference type="InterPro" id="IPR000914">
    <property type="entry name" value="SBP_5_dom"/>
</dbReference>
<name>A0ABW2SLG9_9ACTO</name>
<dbReference type="SUPFAM" id="SSF53850">
    <property type="entry name" value="Periplasmic binding protein-like II"/>
    <property type="match status" value="1"/>
</dbReference>
<comment type="caution">
    <text evidence="3">The sequence shown here is derived from an EMBL/GenBank/DDBJ whole genome shotgun (WGS) entry which is preliminary data.</text>
</comment>
<dbReference type="PANTHER" id="PTHR30290:SF65">
    <property type="entry name" value="MONOACYL PHOSPHATIDYLINOSITOL TETRAMANNOSIDE-BINDING PROTEIN LPQW-RELATED"/>
    <property type="match status" value="1"/>
</dbReference>
<dbReference type="EMBL" id="JBHTEF010000001">
    <property type="protein sequence ID" value="MFC7580982.1"/>
    <property type="molecule type" value="Genomic_DNA"/>
</dbReference>
<accession>A0ABW2SLG9</accession>
<dbReference type="InterPro" id="IPR039424">
    <property type="entry name" value="SBP_5"/>
</dbReference>
<reference evidence="4" key="1">
    <citation type="journal article" date="2019" name="Int. J. Syst. Evol. Microbiol.">
        <title>The Global Catalogue of Microorganisms (GCM) 10K type strain sequencing project: providing services to taxonomists for standard genome sequencing and annotation.</title>
        <authorList>
            <consortium name="The Broad Institute Genomics Platform"/>
            <consortium name="The Broad Institute Genome Sequencing Center for Infectious Disease"/>
            <person name="Wu L."/>
            <person name="Ma J."/>
        </authorList>
    </citation>
    <scope>NUCLEOTIDE SEQUENCE [LARGE SCALE GENOMIC DNA]</scope>
    <source>
        <strain evidence="4">CCUG 56698</strain>
    </source>
</reference>
<dbReference type="Proteomes" id="UP001596527">
    <property type="component" value="Unassembled WGS sequence"/>
</dbReference>
<gene>
    <name evidence="3" type="ORF">ACFQWG_07195</name>
</gene>
<dbReference type="Gene3D" id="3.10.105.10">
    <property type="entry name" value="Dipeptide-binding Protein, Domain 3"/>
    <property type="match status" value="1"/>
</dbReference>
<evidence type="ECO:0000313" key="4">
    <source>
        <dbReference type="Proteomes" id="UP001596527"/>
    </source>
</evidence>
<dbReference type="InterPro" id="IPR030678">
    <property type="entry name" value="Peptide/Ni-bd"/>
</dbReference>
<dbReference type="Gene3D" id="3.40.190.10">
    <property type="entry name" value="Periplasmic binding protein-like II"/>
    <property type="match status" value="1"/>
</dbReference>
<organism evidence="3 4">
    <name type="scientific">Schaalia naturae</name>
    <dbReference type="NCBI Taxonomy" id="635203"/>
    <lineage>
        <taxon>Bacteria</taxon>
        <taxon>Bacillati</taxon>
        <taxon>Actinomycetota</taxon>
        <taxon>Actinomycetes</taxon>
        <taxon>Actinomycetales</taxon>
        <taxon>Actinomycetaceae</taxon>
        <taxon>Schaalia</taxon>
    </lineage>
</organism>
<dbReference type="PIRSF" id="PIRSF002741">
    <property type="entry name" value="MppA"/>
    <property type="match status" value="1"/>
</dbReference>
<keyword evidence="4" id="KW-1185">Reference proteome</keyword>
<proteinExistence type="predicted"/>
<evidence type="ECO:0000259" key="2">
    <source>
        <dbReference type="Pfam" id="PF00496"/>
    </source>
</evidence>
<dbReference type="Pfam" id="PF00496">
    <property type="entry name" value="SBP_bac_5"/>
    <property type="match status" value="1"/>
</dbReference>